<feature type="binding site" evidence="4">
    <location>
        <position position="253"/>
    </location>
    <ligand>
        <name>Fe cation</name>
        <dbReference type="ChEBI" id="CHEBI:24875"/>
        <note>catalytic</note>
    </ligand>
</feature>
<evidence type="ECO:0000256" key="4">
    <source>
        <dbReference type="PIRSR" id="PIRSR604294-1"/>
    </source>
</evidence>
<keyword evidence="2 4" id="KW-0479">Metal-binding</keyword>
<dbReference type="Pfam" id="PF03055">
    <property type="entry name" value="RPE65"/>
    <property type="match status" value="1"/>
</dbReference>
<dbReference type="PANTHER" id="PTHR10543:SF138">
    <property type="entry name" value="CAROTENOID OXYGENASE"/>
    <property type="match status" value="1"/>
</dbReference>
<proteinExistence type="inferred from homology"/>
<feature type="binding site" evidence="4">
    <location>
        <position position="312"/>
    </location>
    <ligand>
        <name>Fe cation</name>
        <dbReference type="ChEBI" id="CHEBI:24875"/>
        <note>catalytic</note>
    </ligand>
</feature>
<organism evidence="5 6">
    <name type="scientific">Micromonas commoda (strain RCC299 / NOUM17 / CCMP2709)</name>
    <name type="common">Picoplanktonic green alga</name>
    <dbReference type="NCBI Taxonomy" id="296587"/>
    <lineage>
        <taxon>Eukaryota</taxon>
        <taxon>Viridiplantae</taxon>
        <taxon>Chlorophyta</taxon>
        <taxon>Mamiellophyceae</taxon>
        <taxon>Mamiellales</taxon>
        <taxon>Mamiellaceae</taxon>
        <taxon>Micromonas</taxon>
    </lineage>
</organism>
<keyword evidence="6" id="KW-1185">Reference proteome</keyword>
<name>C1DZH3_MICCC</name>
<evidence type="ECO:0000256" key="1">
    <source>
        <dbReference type="ARBA" id="ARBA00006787"/>
    </source>
</evidence>
<dbReference type="eggNOG" id="KOG1285">
    <property type="taxonomic scope" value="Eukaryota"/>
</dbReference>
<dbReference type="Proteomes" id="UP000002009">
    <property type="component" value="Chromosome 2"/>
</dbReference>
<evidence type="ECO:0000313" key="6">
    <source>
        <dbReference type="Proteomes" id="UP000002009"/>
    </source>
</evidence>
<feature type="binding site" evidence="4">
    <location>
        <position position="386"/>
    </location>
    <ligand>
        <name>Fe cation</name>
        <dbReference type="ChEBI" id="CHEBI:24875"/>
        <note>catalytic</note>
    </ligand>
</feature>
<evidence type="ECO:0000313" key="5">
    <source>
        <dbReference type="EMBL" id="ACO61118.1"/>
    </source>
</evidence>
<dbReference type="RefSeq" id="XP_002499860.1">
    <property type="nucleotide sequence ID" value="XM_002499814.1"/>
</dbReference>
<dbReference type="OrthoDB" id="1069523at2759"/>
<dbReference type="InParanoid" id="C1DZH3"/>
<protein>
    <recommendedName>
        <fullName evidence="7">Carotenoid oxygenase</fullName>
    </recommendedName>
</protein>
<dbReference type="InterPro" id="IPR004294">
    <property type="entry name" value="Carotenoid_Oase"/>
</dbReference>
<dbReference type="PANTHER" id="PTHR10543">
    <property type="entry name" value="BETA-CAROTENE DIOXYGENASE"/>
    <property type="match status" value="1"/>
</dbReference>
<evidence type="ECO:0000256" key="3">
    <source>
        <dbReference type="ARBA" id="ARBA00023004"/>
    </source>
</evidence>
<dbReference type="FunCoup" id="C1DZH3">
    <property type="interactions" value="11"/>
</dbReference>
<dbReference type="OMA" id="RVEYTRF"/>
<dbReference type="GO" id="GO:0046872">
    <property type="term" value="F:metal ion binding"/>
    <property type="evidence" value="ECO:0007669"/>
    <property type="project" value="UniProtKB-KW"/>
</dbReference>
<sequence>MHAMLTAPIAAQAPALRRASSRSSRGKRIAPLRIRAAIADPDAALLAKTSVPEWKLPRDPLAPGAPPAAGTWGPTNQTIEDWRSIYRNTSLSTTDGSAPRTIDPARVTGTIPKDLSGTLFRNGPGLLEIFGKRLNQFFDADGLVYSIAFEDGELTFKHNFVGTKGFTDEQAARKMLYKGAFAIGNPKGDSFYNPFDFDVKNVANTGVVNWAGELYALWEGGKPHKMDPKSLRTEGEADVVLGQPLEVPQMAAHYRVIDSEDPTEKRLVAFSIESVAGFLQPNKCCFYEWDVHGKQAARNAFGVPDASFGMFHDCLVTENWYLLLQNPNKFDPQKLFGEYMFAKCALAEVIAFQEGQPAKLHMLPRTDKARKIGQKTIDVDNQFFFHHVNAFEPEGCDDASRVVIDSAPWRYMNFAVNLDTVTPAFYNGGMRVEYTRFDVDVVRGMSEQAPLSNRVMEFPQINHKNTGKPYRFTYCAGAAVKDDVKWGPNQCLIKFDTEPKVGVKSDEEVYYFGERTFLQEPIFAAKPGGNDEDDGYVLIVANHAGEDLCRLHIFDAKKIGDGPVASVELEDHLPPGLHGYWSNAVHK</sequence>
<dbReference type="GO" id="GO:0010436">
    <property type="term" value="F:carotenoid dioxygenase activity"/>
    <property type="evidence" value="ECO:0007669"/>
    <property type="project" value="TreeGrafter"/>
</dbReference>
<dbReference type="EMBL" id="CP001323">
    <property type="protein sequence ID" value="ACO61118.1"/>
    <property type="molecule type" value="Genomic_DNA"/>
</dbReference>
<gene>
    <name evidence="5" type="ORF">MICPUN_56538</name>
</gene>
<comment type="similarity">
    <text evidence="1">Belongs to the carotenoid oxygenase family.</text>
</comment>
<reference evidence="5 6" key="1">
    <citation type="journal article" date="2009" name="Science">
        <title>Green evolution and dynamic adaptations revealed by genomes of the marine picoeukaryotes Micromonas.</title>
        <authorList>
            <person name="Worden A.Z."/>
            <person name="Lee J.H."/>
            <person name="Mock T."/>
            <person name="Rouze P."/>
            <person name="Simmons M.P."/>
            <person name="Aerts A.L."/>
            <person name="Allen A.E."/>
            <person name="Cuvelier M.L."/>
            <person name="Derelle E."/>
            <person name="Everett M.V."/>
            <person name="Foulon E."/>
            <person name="Grimwood J."/>
            <person name="Gundlach H."/>
            <person name="Henrissat B."/>
            <person name="Napoli C."/>
            <person name="McDonald S.M."/>
            <person name="Parker M.S."/>
            <person name="Rombauts S."/>
            <person name="Salamov A."/>
            <person name="Von Dassow P."/>
            <person name="Badger J.H."/>
            <person name="Coutinho P.M."/>
            <person name="Demir E."/>
            <person name="Dubchak I."/>
            <person name="Gentemann C."/>
            <person name="Eikrem W."/>
            <person name="Gready J.E."/>
            <person name="John U."/>
            <person name="Lanier W."/>
            <person name="Lindquist E.A."/>
            <person name="Lucas S."/>
            <person name="Mayer K.F."/>
            <person name="Moreau H."/>
            <person name="Not F."/>
            <person name="Otillar R."/>
            <person name="Panaud O."/>
            <person name="Pangilinan J."/>
            <person name="Paulsen I."/>
            <person name="Piegu B."/>
            <person name="Poliakov A."/>
            <person name="Robbens S."/>
            <person name="Schmutz J."/>
            <person name="Toulza E."/>
            <person name="Wyss T."/>
            <person name="Zelensky A."/>
            <person name="Zhou K."/>
            <person name="Armbrust E.V."/>
            <person name="Bhattacharya D."/>
            <person name="Goodenough U.W."/>
            <person name="Van de Peer Y."/>
            <person name="Grigoriev I.V."/>
        </authorList>
    </citation>
    <scope>NUCLEOTIDE SEQUENCE [LARGE SCALE GENOMIC DNA]</scope>
    <source>
        <strain evidence="6">RCC299 / NOUM17</strain>
    </source>
</reference>
<dbReference type="GO" id="GO:0016121">
    <property type="term" value="P:carotene catabolic process"/>
    <property type="evidence" value="ECO:0007669"/>
    <property type="project" value="TreeGrafter"/>
</dbReference>
<dbReference type="AlphaFoldDB" id="C1DZH3"/>
<dbReference type="KEGG" id="mis:MICPUN_56538"/>
<keyword evidence="3 4" id="KW-0408">Iron</keyword>
<evidence type="ECO:0008006" key="7">
    <source>
        <dbReference type="Google" id="ProtNLM"/>
    </source>
</evidence>
<comment type="cofactor">
    <cofactor evidence="4">
        <name>Fe(2+)</name>
        <dbReference type="ChEBI" id="CHEBI:29033"/>
    </cofactor>
    <text evidence="4">Binds 1 Fe(2+) ion per subunit.</text>
</comment>
<evidence type="ECO:0000256" key="2">
    <source>
        <dbReference type="ARBA" id="ARBA00022723"/>
    </source>
</evidence>
<dbReference type="GeneID" id="8240588"/>
<accession>C1DZH3</accession>
<feature type="binding site" evidence="4">
    <location>
        <position position="578"/>
    </location>
    <ligand>
        <name>Fe cation</name>
        <dbReference type="ChEBI" id="CHEBI:24875"/>
        <note>catalytic</note>
    </ligand>
</feature>